<dbReference type="Pfam" id="PF12571">
    <property type="entry name" value="Phage_tail_fib"/>
    <property type="match status" value="1"/>
</dbReference>
<evidence type="ECO:0000313" key="2">
    <source>
        <dbReference type="EMBL" id="SEU19262.1"/>
    </source>
</evidence>
<organism evidence="2 3">
    <name type="scientific">Enterocloster lavalensis</name>
    <dbReference type="NCBI Taxonomy" id="460384"/>
    <lineage>
        <taxon>Bacteria</taxon>
        <taxon>Bacillati</taxon>
        <taxon>Bacillota</taxon>
        <taxon>Clostridia</taxon>
        <taxon>Lachnospirales</taxon>
        <taxon>Lachnospiraceae</taxon>
        <taxon>Enterocloster</taxon>
    </lineage>
</organism>
<gene>
    <name evidence="2" type="ORF">SAMN05216313_1502</name>
</gene>
<feature type="domain" description="Phage tail fibre protein N-terminal" evidence="1">
    <location>
        <begin position="4"/>
        <end position="105"/>
    </location>
</feature>
<accession>A0A1I0K7Y9</accession>
<proteinExistence type="predicted"/>
<dbReference type="STRING" id="460384.SAMN05216313_1502"/>
<dbReference type="AlphaFoldDB" id="A0A1I0K7Y9"/>
<evidence type="ECO:0000313" key="3">
    <source>
        <dbReference type="Proteomes" id="UP000198508"/>
    </source>
</evidence>
<dbReference type="EMBL" id="FOIM01000050">
    <property type="protein sequence ID" value="SEU19262.1"/>
    <property type="molecule type" value="Genomic_DNA"/>
</dbReference>
<evidence type="ECO:0000259" key="1">
    <source>
        <dbReference type="Pfam" id="PF12571"/>
    </source>
</evidence>
<sequence length="128" mass="14045">MAQGVITEIGRKKLCRAHSGDQTLPAITQMAFGSGGVDADGNVIETTGAETALKTELLKKDVDSHSYTNEKETTCRYTVRLSKAELANQNISEQGLFDADGDLVAYKTFLPKGKDDDMEFIFDMDEIF</sequence>
<name>A0A1I0K7Y9_9FIRM</name>
<dbReference type="RefSeq" id="WP_092371360.1">
    <property type="nucleotide sequence ID" value="NZ_CAKXUV010000015.1"/>
</dbReference>
<dbReference type="Proteomes" id="UP000198508">
    <property type="component" value="Unassembled WGS sequence"/>
</dbReference>
<dbReference type="InterPro" id="IPR022225">
    <property type="entry name" value="Phage_tail_fibre_N"/>
</dbReference>
<reference evidence="3" key="1">
    <citation type="submission" date="2016-10" db="EMBL/GenBank/DDBJ databases">
        <authorList>
            <person name="Varghese N."/>
            <person name="Submissions S."/>
        </authorList>
    </citation>
    <scope>NUCLEOTIDE SEQUENCE [LARGE SCALE GENOMIC DNA]</scope>
    <source>
        <strain evidence="3">NLAE-zl-G277</strain>
    </source>
</reference>
<keyword evidence="3" id="KW-1185">Reference proteome</keyword>
<protein>
    <submittedName>
        <fullName evidence="2">Phage tail-collar fibre protein</fullName>
    </submittedName>
</protein>